<keyword evidence="1" id="KW-0328">Glycosyltransferase</keyword>
<name>A0ABX8B143_9BACT</name>
<dbReference type="PANTHER" id="PTHR12526">
    <property type="entry name" value="GLYCOSYLTRANSFERASE"/>
    <property type="match status" value="1"/>
</dbReference>
<dbReference type="PANTHER" id="PTHR12526:SF510">
    <property type="entry name" value="D-INOSITOL 3-PHOSPHATE GLYCOSYLTRANSFERASE"/>
    <property type="match status" value="1"/>
</dbReference>
<evidence type="ECO:0000256" key="2">
    <source>
        <dbReference type="ARBA" id="ARBA00022679"/>
    </source>
</evidence>
<evidence type="ECO:0000313" key="3">
    <source>
        <dbReference type="EMBL" id="QUV93296.1"/>
    </source>
</evidence>
<dbReference type="Gene3D" id="3.40.50.2000">
    <property type="entry name" value="Glycogen Phosphorylase B"/>
    <property type="match status" value="2"/>
</dbReference>
<accession>A0ABX8B143</accession>
<dbReference type="Pfam" id="PF13692">
    <property type="entry name" value="Glyco_trans_1_4"/>
    <property type="match status" value="1"/>
</dbReference>
<dbReference type="SUPFAM" id="SSF53756">
    <property type="entry name" value="UDP-Glycosyltransferase/glycogen phosphorylase"/>
    <property type="match status" value="1"/>
</dbReference>
<dbReference type="Proteomes" id="UP000677668">
    <property type="component" value="Chromosome 1"/>
</dbReference>
<reference evidence="3 4" key="1">
    <citation type="submission" date="2021-03" db="EMBL/GenBank/DDBJ databases">
        <title>Genomic and phenotypic characterization of Chloracidobacterium isolates provides evidence for multiple species.</title>
        <authorList>
            <person name="Saini M.K."/>
            <person name="Costas A.M.G."/>
            <person name="Tank M."/>
            <person name="Bryant D.A."/>
        </authorList>
    </citation>
    <scope>NUCLEOTIDE SEQUENCE [LARGE SCALE GENOMIC DNA]</scope>
    <source>
        <strain evidence="3 4">N</strain>
    </source>
</reference>
<dbReference type="RefSeq" id="WP_211421689.1">
    <property type="nucleotide sequence ID" value="NZ_CP072642.1"/>
</dbReference>
<organism evidence="3 4">
    <name type="scientific">Chloracidobacterium sp. N</name>
    <dbReference type="NCBI Taxonomy" id="2821540"/>
    <lineage>
        <taxon>Bacteria</taxon>
        <taxon>Pseudomonadati</taxon>
        <taxon>Acidobacteriota</taxon>
        <taxon>Terriglobia</taxon>
        <taxon>Terriglobales</taxon>
        <taxon>Acidobacteriaceae</taxon>
        <taxon>Chloracidobacterium</taxon>
        <taxon>Chloracidobacterium aggregatum</taxon>
    </lineage>
</organism>
<dbReference type="CDD" id="cd03801">
    <property type="entry name" value="GT4_PimA-like"/>
    <property type="match status" value="1"/>
</dbReference>
<sequence length="380" mass="43074">MKWAFISTMEGCPWGGSEELWSRVAKRLLEGGDEIHANVRFWPEPARQVTELIAAGTQVTFRRLDRRKKLQSLLHRLGGGGYVPPVHLASRRWLERVHPKVVAISQGANFDEWSLFFSEECRRMDIPYALITQANSLLWMPSDELVEPVARMFVQARRAYFVSEGNRLLLEKQIGRSLPNAEVVFNPFNVSFDARPPWPEEHSPLRLGCVARMEPSAKGQDVLFETLALPKWRTRDVCVTLAGTGPWEKGLRRYANWLELTSVHFAGFVSDIEAFWRNHHALVLPSRHEGLPLALVEALLCGRPAIVTDIPGNTELLTDGITGFIARAPDVVSLDEALERAYERRDELPRMGARAAEAIRQRIPRDPARVMADKLLEVFS</sequence>
<evidence type="ECO:0000256" key="1">
    <source>
        <dbReference type="ARBA" id="ARBA00022676"/>
    </source>
</evidence>
<keyword evidence="4" id="KW-1185">Reference proteome</keyword>
<proteinExistence type="predicted"/>
<protein>
    <submittedName>
        <fullName evidence="3">Glycosyltransferase family 4 protein</fullName>
    </submittedName>
</protein>
<dbReference type="EMBL" id="CP072642">
    <property type="protein sequence ID" value="QUV93296.1"/>
    <property type="molecule type" value="Genomic_DNA"/>
</dbReference>
<keyword evidence="2" id="KW-0808">Transferase</keyword>
<gene>
    <name evidence="3" type="ORF">J8C05_07900</name>
</gene>
<evidence type="ECO:0000313" key="4">
    <source>
        <dbReference type="Proteomes" id="UP000677668"/>
    </source>
</evidence>